<accession>A0A179FUI2</accession>
<dbReference type="AlphaFoldDB" id="A0A179FUI2"/>
<dbReference type="SUPFAM" id="SSF53474">
    <property type="entry name" value="alpha/beta-Hydrolases"/>
    <property type="match status" value="1"/>
</dbReference>
<organism evidence="8 9">
    <name type="scientific">Pochonia chlamydosporia 170</name>
    <dbReference type="NCBI Taxonomy" id="1380566"/>
    <lineage>
        <taxon>Eukaryota</taxon>
        <taxon>Fungi</taxon>
        <taxon>Dikarya</taxon>
        <taxon>Ascomycota</taxon>
        <taxon>Pezizomycotina</taxon>
        <taxon>Sordariomycetes</taxon>
        <taxon>Hypocreomycetidae</taxon>
        <taxon>Hypocreales</taxon>
        <taxon>Clavicipitaceae</taxon>
        <taxon>Pochonia</taxon>
    </lineage>
</organism>
<evidence type="ECO:0000313" key="8">
    <source>
        <dbReference type="EMBL" id="OAQ68850.1"/>
    </source>
</evidence>
<keyword evidence="3" id="KW-0732">Signal</keyword>
<comment type="caution">
    <text evidence="8">The sequence shown here is derived from an EMBL/GenBank/DDBJ whole genome shotgun (WGS) entry which is preliminary data.</text>
</comment>
<keyword evidence="5" id="KW-0720">Serine protease</keyword>
<protein>
    <recommendedName>
        <fullName evidence="6">Dipeptidyl-peptidase V</fullName>
    </recommendedName>
</protein>
<dbReference type="OrthoDB" id="416344at2759"/>
<name>A0A179FUI2_METCM</name>
<dbReference type="GO" id="GO:0004252">
    <property type="term" value="F:serine-type endopeptidase activity"/>
    <property type="evidence" value="ECO:0007669"/>
    <property type="project" value="TreeGrafter"/>
</dbReference>
<dbReference type="EMBL" id="LSBJ02000003">
    <property type="protein sequence ID" value="OAQ68850.1"/>
    <property type="molecule type" value="Genomic_DNA"/>
</dbReference>
<proteinExistence type="inferred from homology"/>
<dbReference type="RefSeq" id="XP_018145700.1">
    <property type="nucleotide sequence ID" value="XM_018284282.1"/>
</dbReference>
<evidence type="ECO:0000256" key="2">
    <source>
        <dbReference type="ARBA" id="ARBA00022670"/>
    </source>
</evidence>
<sequence length="706" mass="79072">MVQVHKLTAETLLGAPRRSAATPNHNGQLALYNVSTHRFGGKTVKEVRVMDLKTRQSFQISDDDKVHDAVWIPGTDYILYLKSGDKGRTLAVVVNGVDRSSEQSTVAEFDAPIQNLKLKRLDDGSFVFMVTGQVDNDGLLYNEEAHDRPSTGRVIDAAHIRTWTSLQNRQPYSLWYNKLQQDESGKWKIAGHLLNLVNNNQLDAPAGILDVGDPLGNFDISHRGAVFIASDRAVLDPGEGAVSSAYFVPLDSFTLPPTGNPKPISLPSGVNACIMSNIRFSPDGSMIGFLHIPRGDEYGSRLFLASTNSLDAFDAFSLVTRTWDDSDNEHDPPKGFEFAGDSENIIMTSSKCGRTVLSKLRLRDGERPHVIFKDNSSSAYYPLRDNSWDEILVSGSSFIDSSVWHIVDVSGVTPTQIVSSATKGGTKFGLSQKMVTEIWYEGADDVCVHSFIIRPSSFDENKKYPWVLMPHGGPVSSWDDAWSTRWNMAAWAEQGYIIVCPNITGSVGYGLEFARKIKGEWGGRPFQDLLNLMSYLETLPYLDQKKAVLAGASYGGYMVSWMLGHEIINRFCCAIWHDGIFNLPSFFLQSDFLYEAGYFEGAQYPWQRPNAFERFNPARPELLRNWKKAPPTLVIHSEKDYRCPITEGIATFNTLRGNGVPSRFLTFPDEGHWVLNPENSLVWHNTVWDWIKRCVNGEIKRGDTKW</sequence>
<dbReference type="Gene3D" id="3.40.50.1820">
    <property type="entry name" value="alpha/beta hydrolase"/>
    <property type="match status" value="1"/>
</dbReference>
<dbReference type="GO" id="GO:0006508">
    <property type="term" value="P:proteolysis"/>
    <property type="evidence" value="ECO:0007669"/>
    <property type="project" value="UniProtKB-KW"/>
</dbReference>
<keyword evidence="9" id="KW-1185">Reference proteome</keyword>
<dbReference type="PANTHER" id="PTHR42776">
    <property type="entry name" value="SERINE PEPTIDASE S9 FAMILY MEMBER"/>
    <property type="match status" value="1"/>
</dbReference>
<dbReference type="Pfam" id="PF00326">
    <property type="entry name" value="Peptidase_S9"/>
    <property type="match status" value="1"/>
</dbReference>
<dbReference type="PANTHER" id="PTHR42776:SF13">
    <property type="entry name" value="DIPEPTIDYL-PEPTIDASE 5"/>
    <property type="match status" value="1"/>
</dbReference>
<evidence type="ECO:0000256" key="4">
    <source>
        <dbReference type="ARBA" id="ARBA00022801"/>
    </source>
</evidence>
<evidence type="ECO:0000313" key="9">
    <source>
        <dbReference type="Proteomes" id="UP000078397"/>
    </source>
</evidence>
<keyword evidence="4" id="KW-0378">Hydrolase</keyword>
<evidence type="ECO:0000259" key="7">
    <source>
        <dbReference type="Pfam" id="PF00326"/>
    </source>
</evidence>
<evidence type="ECO:0000256" key="6">
    <source>
        <dbReference type="ARBA" id="ARBA00032829"/>
    </source>
</evidence>
<dbReference type="InterPro" id="IPR001375">
    <property type="entry name" value="Peptidase_S9_cat"/>
</dbReference>
<feature type="domain" description="Peptidase S9 prolyl oligopeptidase catalytic" evidence="7">
    <location>
        <begin position="482"/>
        <end position="697"/>
    </location>
</feature>
<dbReference type="KEGG" id="pchm:VFPPC_05029"/>
<dbReference type="Proteomes" id="UP000078397">
    <property type="component" value="Unassembled WGS sequence"/>
</dbReference>
<evidence type="ECO:0000256" key="3">
    <source>
        <dbReference type="ARBA" id="ARBA00022729"/>
    </source>
</evidence>
<reference evidence="8 9" key="1">
    <citation type="journal article" date="2016" name="PLoS Pathog.">
        <title>Biosynthesis of antibiotic leucinostatins in bio-control fungus Purpureocillium lilacinum and their inhibition on phytophthora revealed by genome mining.</title>
        <authorList>
            <person name="Wang G."/>
            <person name="Liu Z."/>
            <person name="Lin R."/>
            <person name="Li E."/>
            <person name="Mao Z."/>
            <person name="Ling J."/>
            <person name="Yang Y."/>
            <person name="Yin W.B."/>
            <person name="Xie B."/>
        </authorList>
    </citation>
    <scope>NUCLEOTIDE SEQUENCE [LARGE SCALE GENOMIC DNA]</scope>
    <source>
        <strain evidence="8">170</strain>
    </source>
</reference>
<evidence type="ECO:0000256" key="5">
    <source>
        <dbReference type="ARBA" id="ARBA00022825"/>
    </source>
</evidence>
<dbReference type="STRING" id="1380566.A0A179FUI2"/>
<evidence type="ECO:0000256" key="1">
    <source>
        <dbReference type="ARBA" id="ARBA00010040"/>
    </source>
</evidence>
<dbReference type="InterPro" id="IPR029058">
    <property type="entry name" value="AB_hydrolase_fold"/>
</dbReference>
<dbReference type="GeneID" id="28848276"/>
<keyword evidence="2" id="KW-0645">Protease</keyword>
<dbReference type="FunFam" id="3.40.50.1820:FF:000028">
    <property type="entry name" value="S9 family peptidase"/>
    <property type="match status" value="1"/>
</dbReference>
<comment type="similarity">
    <text evidence="1">Belongs to the peptidase S9C family.</text>
</comment>
<gene>
    <name evidence="8" type="ORF">VFPPC_05029</name>
</gene>